<dbReference type="Proteomes" id="UP000269301">
    <property type="component" value="Unassembled WGS sequence"/>
</dbReference>
<protein>
    <submittedName>
        <fullName evidence="1">Uncharacterized protein</fullName>
    </submittedName>
</protein>
<dbReference type="OrthoDB" id="2647637at2"/>
<sequence length="66" mass="7496">MSLDQLAKKRWLTIPSNTRKKVEENVYCGNCGVTTIVNYEVDSSNFRVFLEGYCEKCGSKVMRVVG</sequence>
<dbReference type="RefSeq" id="WP_121204107.1">
    <property type="nucleotide sequence ID" value="NZ_RBZP01000005.1"/>
</dbReference>
<gene>
    <name evidence="1" type="ORF">D8M06_09240</name>
</gene>
<keyword evidence="2" id="KW-1185">Reference proteome</keyword>
<dbReference type="EMBL" id="RBZP01000005">
    <property type="protein sequence ID" value="RKQ33993.1"/>
    <property type="molecule type" value="Genomic_DNA"/>
</dbReference>
<accession>A0A495A3A1</accession>
<dbReference type="AlphaFoldDB" id="A0A495A3A1"/>
<evidence type="ECO:0000313" key="2">
    <source>
        <dbReference type="Proteomes" id="UP000269301"/>
    </source>
</evidence>
<evidence type="ECO:0000313" key="1">
    <source>
        <dbReference type="EMBL" id="RKQ33993.1"/>
    </source>
</evidence>
<reference evidence="1 2" key="1">
    <citation type="journal article" date="2016" name="Int. J. Syst. Evol. Microbiol.">
        <title>Oceanobacillus halophilus sp. nov., a novel moderately halophilic bacterium from a hypersaline lake.</title>
        <authorList>
            <person name="Amoozegar M.A."/>
            <person name="Bagheri M."/>
            <person name="Makhdoumi A."/>
            <person name="Nikou M.M."/>
            <person name="Fazeli S.A.S."/>
            <person name="Schumann P."/>
            <person name="Sproer C."/>
            <person name="Sanchez-Porro C."/>
            <person name="Ventosa A."/>
        </authorList>
    </citation>
    <scope>NUCLEOTIDE SEQUENCE [LARGE SCALE GENOMIC DNA]</scope>
    <source>
        <strain evidence="1 2">DSM 23996</strain>
    </source>
</reference>
<organism evidence="1 2">
    <name type="scientific">Oceanobacillus halophilus</name>
    <dbReference type="NCBI Taxonomy" id="930130"/>
    <lineage>
        <taxon>Bacteria</taxon>
        <taxon>Bacillati</taxon>
        <taxon>Bacillota</taxon>
        <taxon>Bacilli</taxon>
        <taxon>Bacillales</taxon>
        <taxon>Bacillaceae</taxon>
        <taxon>Oceanobacillus</taxon>
    </lineage>
</organism>
<proteinExistence type="predicted"/>
<comment type="caution">
    <text evidence="1">The sequence shown here is derived from an EMBL/GenBank/DDBJ whole genome shotgun (WGS) entry which is preliminary data.</text>
</comment>
<name>A0A495A3A1_9BACI</name>